<accession>A0ACC3SC05</accession>
<comment type="caution">
    <text evidence="1">The sequence shown here is derived from an EMBL/GenBank/DDBJ whole genome shotgun (WGS) entry which is preliminary data.</text>
</comment>
<keyword evidence="2" id="KW-1185">Reference proteome</keyword>
<sequence>MCASEKRMLGPGGPYVSCEDGLMYQPLELPESLVTETHYYIPALTYSVAHTEVVCPVHTAPAHTARTGYARELPSILLTRTGCHRSKIMHEAVPEAAHDTHLTVHPHHPRCSWYGIRNLAPRITLG</sequence>
<dbReference type="Proteomes" id="UP001320706">
    <property type="component" value="Unassembled WGS sequence"/>
</dbReference>
<evidence type="ECO:0000313" key="2">
    <source>
        <dbReference type="Proteomes" id="UP001320706"/>
    </source>
</evidence>
<evidence type="ECO:0000313" key="1">
    <source>
        <dbReference type="EMBL" id="KAK8202210.1"/>
    </source>
</evidence>
<dbReference type="EMBL" id="JAMKPW020000033">
    <property type="protein sequence ID" value="KAK8202210.1"/>
    <property type="molecule type" value="Genomic_DNA"/>
</dbReference>
<reference evidence="1" key="1">
    <citation type="submission" date="2024-02" db="EMBL/GenBank/DDBJ databases">
        <title>Metagenome Assembled Genome of Zalaria obscura JY119.</title>
        <authorList>
            <person name="Vighnesh L."/>
            <person name="Jagadeeshwari U."/>
            <person name="Venkata Ramana C."/>
            <person name="Sasikala C."/>
        </authorList>
    </citation>
    <scope>NUCLEOTIDE SEQUENCE</scope>
    <source>
        <strain evidence="1">JY119</strain>
    </source>
</reference>
<proteinExistence type="predicted"/>
<organism evidence="1 2">
    <name type="scientific">Zalaria obscura</name>
    <dbReference type="NCBI Taxonomy" id="2024903"/>
    <lineage>
        <taxon>Eukaryota</taxon>
        <taxon>Fungi</taxon>
        <taxon>Dikarya</taxon>
        <taxon>Ascomycota</taxon>
        <taxon>Pezizomycotina</taxon>
        <taxon>Dothideomycetes</taxon>
        <taxon>Dothideomycetidae</taxon>
        <taxon>Dothideales</taxon>
        <taxon>Zalariaceae</taxon>
        <taxon>Zalaria</taxon>
    </lineage>
</organism>
<protein>
    <submittedName>
        <fullName evidence="1">Uncharacterized protein</fullName>
    </submittedName>
</protein>
<name>A0ACC3SC05_9PEZI</name>
<gene>
    <name evidence="1" type="ORF">M8818_005737</name>
</gene>